<organism evidence="1 2">
    <name type="scientific">Bacillus salipaludis</name>
    <dbReference type="NCBI Taxonomy" id="2547811"/>
    <lineage>
        <taxon>Bacteria</taxon>
        <taxon>Bacillati</taxon>
        <taxon>Bacillota</taxon>
        <taxon>Bacilli</taxon>
        <taxon>Bacillales</taxon>
        <taxon>Bacillaceae</taxon>
        <taxon>Bacillus</taxon>
    </lineage>
</organism>
<evidence type="ECO:0000313" key="2">
    <source>
        <dbReference type="Proteomes" id="UP001178888"/>
    </source>
</evidence>
<evidence type="ECO:0000313" key="1">
    <source>
        <dbReference type="EMBL" id="MDQ6594899.1"/>
    </source>
</evidence>
<protein>
    <submittedName>
        <fullName evidence="1">Uncharacterized protein</fullName>
    </submittedName>
</protein>
<dbReference type="AlphaFoldDB" id="A0AA90TS95"/>
<name>A0AA90TS95_9BACI</name>
<comment type="caution">
    <text evidence="1">The sequence shown here is derived from an EMBL/GenBank/DDBJ whole genome shotgun (WGS) entry which is preliminary data.</text>
</comment>
<accession>A0AA90TS95</accession>
<gene>
    <name evidence="1" type="ORF">RCG21_00285</name>
</gene>
<proteinExistence type="predicted"/>
<keyword evidence="2" id="KW-1185">Reference proteome</keyword>
<sequence length="40" mass="4840">MSLNIKSKVLEKKKKKEMLVRRLDLLLQQNKKLQTDRKES</sequence>
<dbReference type="RefSeq" id="WP_308912658.1">
    <property type="nucleotide sequence ID" value="NZ_JAVGVR010000001.1"/>
</dbReference>
<dbReference type="Proteomes" id="UP001178888">
    <property type="component" value="Unassembled WGS sequence"/>
</dbReference>
<dbReference type="EMBL" id="JAVGVR010000001">
    <property type="protein sequence ID" value="MDQ6594899.1"/>
    <property type="molecule type" value="Genomic_DNA"/>
</dbReference>
<reference evidence="1" key="1">
    <citation type="submission" date="2023-08" db="EMBL/GenBank/DDBJ databases">
        <title>Nitrogen cycling bacteria in agricultural field soils.</title>
        <authorList>
            <person name="Jang J."/>
        </authorList>
    </citation>
    <scope>NUCLEOTIDE SEQUENCE</scope>
    <source>
        <strain evidence="1">PS3-36</strain>
    </source>
</reference>